<evidence type="ECO:0000256" key="1">
    <source>
        <dbReference type="SAM" id="Phobius"/>
    </source>
</evidence>
<dbReference type="InterPro" id="IPR000073">
    <property type="entry name" value="AB_hydrolase_1"/>
</dbReference>
<proteinExistence type="predicted"/>
<dbReference type="InterPro" id="IPR052920">
    <property type="entry name" value="DNA-binding_regulatory"/>
</dbReference>
<dbReference type="InterPro" id="IPR029058">
    <property type="entry name" value="AB_hydrolase_fold"/>
</dbReference>
<dbReference type="PANTHER" id="PTHR43358">
    <property type="entry name" value="ALPHA/BETA-HYDROLASE"/>
    <property type="match status" value="1"/>
</dbReference>
<feature type="domain" description="AB hydrolase-1" evidence="2">
    <location>
        <begin position="85"/>
        <end position="278"/>
    </location>
</feature>
<dbReference type="AlphaFoldDB" id="A0A0R2XDB2"/>
<dbReference type="SUPFAM" id="SSF53474">
    <property type="entry name" value="alpha/beta-Hydrolases"/>
    <property type="match status" value="1"/>
</dbReference>
<dbReference type="Gene3D" id="3.40.50.1820">
    <property type="entry name" value="alpha/beta hydrolase"/>
    <property type="match status" value="1"/>
</dbReference>
<dbReference type="Proteomes" id="UP000051220">
    <property type="component" value="Unassembled WGS sequence"/>
</dbReference>
<dbReference type="Pfam" id="PF12697">
    <property type="entry name" value="Abhydrolase_6"/>
    <property type="match status" value="1"/>
</dbReference>
<feature type="transmembrane region" description="Helical" evidence="1">
    <location>
        <begin position="12"/>
        <end position="33"/>
    </location>
</feature>
<accession>A0A0R2XDB2</accession>
<keyword evidence="1" id="KW-0812">Transmembrane</keyword>
<organism evidence="3 4">
    <name type="scientific">Verrucomicrobia subdivision 6 bacterium BACL9 MAG-120924-bin69</name>
    <dbReference type="NCBI Taxonomy" id="1655635"/>
    <lineage>
        <taxon>Bacteria</taxon>
        <taxon>Pseudomonadati</taxon>
        <taxon>Verrucomicrobiota</taxon>
        <taxon>Verrucomicrobiia</taxon>
        <taxon>Verrucomicrobiales</taxon>
        <taxon>Verrucomicrobia subdivision 6</taxon>
    </lineage>
</organism>
<evidence type="ECO:0000259" key="2">
    <source>
        <dbReference type="Pfam" id="PF12697"/>
    </source>
</evidence>
<evidence type="ECO:0000313" key="3">
    <source>
        <dbReference type="EMBL" id="KRP34103.1"/>
    </source>
</evidence>
<protein>
    <recommendedName>
        <fullName evidence="2">AB hydrolase-1 domain-containing protein</fullName>
    </recommendedName>
</protein>
<name>A0A0R2XDB2_9BACT</name>
<dbReference type="EMBL" id="LIDN01000042">
    <property type="protein sequence ID" value="KRP34103.1"/>
    <property type="molecule type" value="Genomic_DNA"/>
</dbReference>
<keyword evidence="1" id="KW-1133">Transmembrane helix</keyword>
<evidence type="ECO:0000313" key="4">
    <source>
        <dbReference type="Proteomes" id="UP000051220"/>
    </source>
</evidence>
<keyword evidence="1" id="KW-0472">Membrane</keyword>
<comment type="caution">
    <text evidence="3">The sequence shown here is derived from an EMBL/GenBank/DDBJ whole genome shotgun (WGS) entry which is preliminary data.</text>
</comment>
<dbReference type="PANTHER" id="PTHR43358:SF4">
    <property type="entry name" value="ALPHA_BETA HYDROLASE FOLD-1 DOMAIN-CONTAINING PROTEIN"/>
    <property type="match status" value="1"/>
</dbReference>
<reference evidence="3 4" key="1">
    <citation type="submission" date="2015-10" db="EMBL/GenBank/DDBJ databases">
        <title>Metagenome-Assembled Genomes uncover a global brackish microbiome.</title>
        <authorList>
            <person name="Hugerth L.W."/>
            <person name="Larsson J."/>
            <person name="Alneberg J."/>
            <person name="Lindh M.V."/>
            <person name="Legrand C."/>
            <person name="Pinhassi J."/>
            <person name="Andersson A.F."/>
        </authorList>
    </citation>
    <scope>NUCLEOTIDE SEQUENCE [LARGE SCALE GENOMIC DNA]</scope>
    <source>
        <strain evidence="3">BACL9 MAG-120924-bin69</strain>
    </source>
</reference>
<gene>
    <name evidence="3" type="ORF">ABS33_02045</name>
</gene>
<sequence length="301" mass="33111">MNLAGFRTKSILAWLGVLGALVVGLFWLAASFLSNLATFVPPSARPNLHPQRLGLICKDVEIRSGDGKKLSAWWMPAGKKSAPPVIVLHGLGASKSHMIDYILFAQKEGYPVLAIDFRGHGGSEPSMTSIGFYESQDVLAGVKFVQERGAGDPVLWGTSMGAVSALLAAERDDSVAGVIADAPFDTYRNTIRHHAKLMYGITEFPLIWMAFPMIERRLNFSLDEVDSLRAAAKIQAPILVLAGEKDVRMDPAMVRTIYEVAAGPKEFWIIPGEGHENRTFQDSFQEKIRAFLARIERSRKS</sequence>